<protein>
    <submittedName>
        <fullName evidence="2">Uncharacterized protein</fullName>
    </submittedName>
</protein>
<keyword evidence="1" id="KW-1133">Transmembrane helix</keyword>
<reference evidence="2 3" key="1">
    <citation type="submission" date="2024-02" db="EMBL/GenBank/DDBJ databases">
        <title>Adaptive strategies in a cosmopolitan and abundant soil bacterium.</title>
        <authorList>
            <person name="Carini P."/>
        </authorList>
    </citation>
    <scope>NUCLEOTIDE SEQUENCE [LARGE SCALE GENOMIC DNA]</scope>
    <source>
        <strain evidence="2 3">AZCC 1608</strain>
    </source>
</reference>
<evidence type="ECO:0000256" key="1">
    <source>
        <dbReference type="SAM" id="Phobius"/>
    </source>
</evidence>
<comment type="caution">
    <text evidence="2">The sequence shown here is derived from an EMBL/GenBank/DDBJ whole genome shotgun (WGS) entry which is preliminary data.</text>
</comment>
<dbReference type="RefSeq" id="WP_334478896.1">
    <property type="nucleotide sequence ID" value="NZ_JAZHRV010000001.1"/>
</dbReference>
<keyword evidence="1" id="KW-0472">Membrane</keyword>
<gene>
    <name evidence="2" type="ORF">V1286_001746</name>
</gene>
<dbReference type="Proteomes" id="UP001364224">
    <property type="component" value="Unassembled WGS sequence"/>
</dbReference>
<proteinExistence type="predicted"/>
<accession>A0ABU8B6Q2</accession>
<evidence type="ECO:0000313" key="2">
    <source>
        <dbReference type="EMBL" id="MEH2554217.1"/>
    </source>
</evidence>
<keyword evidence="3" id="KW-1185">Reference proteome</keyword>
<organism evidence="2 3">
    <name type="scientific">Bradyrhizobium algeriense</name>
    <dbReference type="NCBI Taxonomy" id="634784"/>
    <lineage>
        <taxon>Bacteria</taxon>
        <taxon>Pseudomonadati</taxon>
        <taxon>Pseudomonadota</taxon>
        <taxon>Alphaproteobacteria</taxon>
        <taxon>Hyphomicrobiales</taxon>
        <taxon>Nitrobacteraceae</taxon>
        <taxon>Bradyrhizobium</taxon>
    </lineage>
</organism>
<name>A0ABU8B6Q2_9BRAD</name>
<dbReference type="EMBL" id="JAZHRV010000001">
    <property type="protein sequence ID" value="MEH2554217.1"/>
    <property type="molecule type" value="Genomic_DNA"/>
</dbReference>
<evidence type="ECO:0000313" key="3">
    <source>
        <dbReference type="Proteomes" id="UP001364224"/>
    </source>
</evidence>
<sequence>MVATGEVAAVHGARSSRALRGGVLRRKPEVPGRRADHAFFVAAPPVVVLLFISSPAVAFKAGPSARELHTLLHPS</sequence>
<keyword evidence="1" id="KW-0812">Transmembrane</keyword>
<feature type="transmembrane region" description="Helical" evidence="1">
    <location>
        <begin position="38"/>
        <end position="59"/>
    </location>
</feature>